<accession>A0A3P6CHT6</accession>
<proteinExistence type="predicted"/>
<organism evidence="1">
    <name type="scientific">Brassica campestris</name>
    <name type="common">Field mustard</name>
    <dbReference type="NCBI Taxonomy" id="3711"/>
    <lineage>
        <taxon>Eukaryota</taxon>
        <taxon>Viridiplantae</taxon>
        <taxon>Streptophyta</taxon>
        <taxon>Embryophyta</taxon>
        <taxon>Tracheophyta</taxon>
        <taxon>Spermatophyta</taxon>
        <taxon>Magnoliopsida</taxon>
        <taxon>eudicotyledons</taxon>
        <taxon>Gunneridae</taxon>
        <taxon>Pentapetalae</taxon>
        <taxon>rosids</taxon>
        <taxon>malvids</taxon>
        <taxon>Brassicales</taxon>
        <taxon>Brassicaceae</taxon>
        <taxon>Brassiceae</taxon>
        <taxon>Brassica</taxon>
    </lineage>
</organism>
<dbReference type="EMBL" id="LR031576">
    <property type="protein sequence ID" value="VDD10125.1"/>
    <property type="molecule type" value="Genomic_DNA"/>
</dbReference>
<protein>
    <submittedName>
        <fullName evidence="1">Uncharacterized protein</fullName>
    </submittedName>
</protein>
<name>A0A3P6CHT6_BRACM</name>
<reference evidence="1" key="1">
    <citation type="submission" date="2018-11" db="EMBL/GenBank/DDBJ databases">
        <authorList>
            <consortium name="Genoscope - CEA"/>
            <person name="William W."/>
        </authorList>
    </citation>
    <scope>NUCLEOTIDE SEQUENCE</scope>
</reference>
<dbReference type="AlphaFoldDB" id="A0A3P6CHT6"/>
<sequence>MSNSMQSSLTRRNKSERTMLMTQLKNGLWDVYKI</sequence>
<gene>
    <name evidence="1" type="ORF">BRAA04T15803Z</name>
</gene>
<evidence type="ECO:0000313" key="1">
    <source>
        <dbReference type="EMBL" id="VDD10125.1"/>
    </source>
</evidence>